<keyword evidence="8" id="KW-1185">Reference proteome</keyword>
<dbReference type="EMBL" id="BAND01000060">
    <property type="protein sequence ID" value="GAJ29396.1"/>
    <property type="molecule type" value="Genomic_DNA"/>
</dbReference>
<protein>
    <recommendedName>
        <fullName evidence="6">DNA replication and repair protein RecF</fullName>
    </recommendedName>
</protein>
<comment type="subcellular location">
    <subcellularLocation>
        <location evidence="6">Cytoplasm</location>
    </subcellularLocation>
</comment>
<dbReference type="InterPro" id="IPR027417">
    <property type="entry name" value="P-loop_NTPase"/>
</dbReference>
<dbReference type="GO" id="GO:0009432">
    <property type="term" value="P:SOS response"/>
    <property type="evidence" value="ECO:0007669"/>
    <property type="project" value="UniProtKB-UniRule"/>
</dbReference>
<organism evidence="7 8">
    <name type="scientific">Acidomonas methanolica NBRC 104435</name>
    <dbReference type="NCBI Taxonomy" id="1231351"/>
    <lineage>
        <taxon>Bacteria</taxon>
        <taxon>Pseudomonadati</taxon>
        <taxon>Pseudomonadota</taxon>
        <taxon>Alphaproteobacteria</taxon>
        <taxon>Acetobacterales</taxon>
        <taxon>Acetobacteraceae</taxon>
        <taxon>Acidomonas</taxon>
    </lineage>
</organism>
<sequence length="369" mass="39591">MRIDRLVLADFRNYARLDWTPRRRIAVLSGENGAGKTNLLEAVSLLAPGRGLRAAPFGQVQRLGAESGWGIAAWLAHDAERIKIGTGRAPAGGARRLFLLDDAPIRAQSEIAAHFACVWITPQMDRLFTEANSGRRRFLDRLVVALDPHHARETAAHDRAMAQRNRVLIERPGETGWLNALEESVARHAVAVTAARLALIDAMNGIELELHGFPRSDLALDCPIAAALAASPALAVEDDLRARLAAARGGDRSRGSAEHGAQKADLLLSDRITGRSAALSSSGQQKAMLLGVVLAHARVIAERRGQPPALLLDEPLVHLDATRRTALLQALAGIDAPVLLSGTDAAEFAPLGDAAEFVHVRHGNFLKSE</sequence>
<dbReference type="Gene3D" id="1.20.1050.90">
    <property type="entry name" value="RecF/RecN/SMC, N-terminal domain"/>
    <property type="match status" value="1"/>
</dbReference>
<evidence type="ECO:0000256" key="3">
    <source>
        <dbReference type="ARBA" id="ARBA00022741"/>
    </source>
</evidence>
<keyword evidence="6" id="KW-0742">SOS response</keyword>
<dbReference type="OrthoDB" id="9803889at2"/>
<reference evidence="8" key="1">
    <citation type="journal article" date="2014" name="FEMS Microbiol. Lett.">
        <title>Draft Genomic DNA Sequence of the Facultatively Methylotrophic Bacterium Acidomonas methanolica type strain MB58.</title>
        <authorList>
            <person name="Higashiura N."/>
            <person name="Hadano H."/>
            <person name="Hirakawa H."/>
            <person name="Matsutani M."/>
            <person name="Takabe S."/>
            <person name="Matsushita K."/>
            <person name="Azuma Y."/>
        </authorList>
    </citation>
    <scope>NUCLEOTIDE SEQUENCE [LARGE SCALE GENOMIC DNA]</scope>
    <source>
        <strain evidence="8">MB58</strain>
    </source>
</reference>
<keyword evidence="6" id="KW-0234">DNA repair</keyword>
<dbReference type="Proteomes" id="UP000019760">
    <property type="component" value="Unassembled WGS sequence"/>
</dbReference>
<keyword evidence="2 6" id="KW-0235">DNA replication</keyword>
<evidence type="ECO:0000256" key="2">
    <source>
        <dbReference type="ARBA" id="ARBA00022705"/>
    </source>
</evidence>
<name>A0A023D6E8_ACIMT</name>
<dbReference type="SUPFAM" id="SSF52540">
    <property type="entry name" value="P-loop containing nucleoside triphosphate hydrolases"/>
    <property type="match status" value="1"/>
</dbReference>
<keyword evidence="1 6" id="KW-0963">Cytoplasm</keyword>
<dbReference type="GO" id="GO:0000731">
    <property type="term" value="P:DNA synthesis involved in DNA repair"/>
    <property type="evidence" value="ECO:0007669"/>
    <property type="project" value="TreeGrafter"/>
</dbReference>
<keyword evidence="6" id="KW-0227">DNA damage</keyword>
<dbReference type="HAMAP" id="MF_00365">
    <property type="entry name" value="RecF"/>
    <property type="match status" value="1"/>
</dbReference>
<evidence type="ECO:0000313" key="7">
    <source>
        <dbReference type="EMBL" id="GAJ29396.1"/>
    </source>
</evidence>
<evidence type="ECO:0000256" key="4">
    <source>
        <dbReference type="ARBA" id="ARBA00022840"/>
    </source>
</evidence>
<dbReference type="AlphaFoldDB" id="A0A023D6E8"/>
<comment type="function">
    <text evidence="6">The RecF protein is involved in DNA metabolism; it is required for DNA replication and normal SOS inducibility. RecF binds preferentially to single-stranded, linear DNA. It also seems to bind ATP.</text>
</comment>
<comment type="caution">
    <text evidence="7">The sequence shown here is derived from an EMBL/GenBank/DDBJ whole genome shotgun (WGS) entry which is preliminary data.</text>
</comment>
<feature type="binding site" evidence="6">
    <location>
        <begin position="30"/>
        <end position="37"/>
    </location>
    <ligand>
        <name>ATP</name>
        <dbReference type="ChEBI" id="CHEBI:30616"/>
    </ligand>
</feature>
<dbReference type="PANTHER" id="PTHR32182">
    <property type="entry name" value="DNA REPLICATION AND REPAIR PROTEIN RECF"/>
    <property type="match status" value="1"/>
</dbReference>
<dbReference type="Gene3D" id="3.40.50.300">
    <property type="entry name" value="P-loop containing nucleotide triphosphate hydrolases"/>
    <property type="match status" value="1"/>
</dbReference>
<dbReference type="GO" id="GO:0005737">
    <property type="term" value="C:cytoplasm"/>
    <property type="evidence" value="ECO:0007669"/>
    <property type="project" value="UniProtKB-SubCell"/>
</dbReference>
<evidence type="ECO:0000256" key="6">
    <source>
        <dbReference type="HAMAP-Rule" id="MF_00365"/>
    </source>
</evidence>
<comment type="similarity">
    <text evidence="6">Belongs to the RecF family.</text>
</comment>
<dbReference type="InterPro" id="IPR001238">
    <property type="entry name" value="DNA-binding_RecF"/>
</dbReference>
<dbReference type="GO" id="GO:0003697">
    <property type="term" value="F:single-stranded DNA binding"/>
    <property type="evidence" value="ECO:0007669"/>
    <property type="project" value="UniProtKB-UniRule"/>
</dbReference>
<dbReference type="GO" id="GO:0006260">
    <property type="term" value="P:DNA replication"/>
    <property type="evidence" value="ECO:0007669"/>
    <property type="project" value="UniProtKB-UniRule"/>
</dbReference>
<dbReference type="InterPro" id="IPR042174">
    <property type="entry name" value="RecF_2"/>
</dbReference>
<dbReference type="RefSeq" id="WP_042059197.1">
    <property type="nucleotide sequence ID" value="NZ_BAND01000060.1"/>
</dbReference>
<accession>A0A023D6E8</accession>
<proteinExistence type="inferred from homology"/>
<reference evidence="7 8" key="2">
    <citation type="journal article" date="2014" name="FEMS Microbiol. Lett.">
        <title>Draft genomic DNA sequence of the facultatively methylotrophic bacterium Acidomonas methanolica type strain MB58.</title>
        <authorList>
            <person name="Higashiura N."/>
            <person name="Hadano H."/>
            <person name="Hirakawa H."/>
            <person name="Matsutani M."/>
            <person name="Takabe S."/>
            <person name="Matsushita K."/>
            <person name="Azuma Y."/>
        </authorList>
    </citation>
    <scope>NUCLEOTIDE SEQUENCE [LARGE SCALE GENOMIC DNA]</scope>
    <source>
        <strain evidence="7 8">MB58</strain>
    </source>
</reference>
<evidence type="ECO:0000256" key="1">
    <source>
        <dbReference type="ARBA" id="ARBA00022490"/>
    </source>
</evidence>
<evidence type="ECO:0000256" key="5">
    <source>
        <dbReference type="ARBA" id="ARBA00023125"/>
    </source>
</evidence>
<dbReference type="NCBIfam" id="TIGR00611">
    <property type="entry name" value="recf"/>
    <property type="match status" value="1"/>
</dbReference>
<dbReference type="PANTHER" id="PTHR32182:SF0">
    <property type="entry name" value="DNA REPLICATION AND REPAIR PROTEIN RECF"/>
    <property type="match status" value="1"/>
</dbReference>
<keyword evidence="5 6" id="KW-0238">DNA-binding</keyword>
<dbReference type="GO" id="GO:0005524">
    <property type="term" value="F:ATP binding"/>
    <property type="evidence" value="ECO:0007669"/>
    <property type="project" value="UniProtKB-UniRule"/>
</dbReference>
<keyword evidence="4 6" id="KW-0067">ATP-binding</keyword>
<dbReference type="GO" id="GO:0006302">
    <property type="term" value="P:double-strand break repair"/>
    <property type="evidence" value="ECO:0007669"/>
    <property type="project" value="TreeGrafter"/>
</dbReference>
<gene>
    <name evidence="6" type="primary">recF</name>
    <name evidence="7" type="ORF">Amme_060_032</name>
</gene>
<keyword evidence="3 6" id="KW-0547">Nucleotide-binding</keyword>
<evidence type="ECO:0000313" key="8">
    <source>
        <dbReference type="Proteomes" id="UP000019760"/>
    </source>
</evidence>